<comment type="caution">
    <text evidence="2">The sequence shown here is derived from an EMBL/GenBank/DDBJ whole genome shotgun (WGS) entry which is preliminary data.</text>
</comment>
<evidence type="ECO:0000313" key="3">
    <source>
        <dbReference type="Proteomes" id="UP001152795"/>
    </source>
</evidence>
<feature type="region of interest" description="Disordered" evidence="1">
    <location>
        <begin position="1"/>
        <end position="42"/>
    </location>
</feature>
<evidence type="ECO:0000256" key="1">
    <source>
        <dbReference type="SAM" id="MobiDB-lite"/>
    </source>
</evidence>
<sequence>MQDKDQEDTKTQMAETNERKRNFDFSPSGITPRRKKTLVNDSYDTRKNNSLTCKKSLFQMQSSSEKEENINDAIANLMCLPVSEKEEKVSCVVKFACKNLALKNYKSSAVGVVKFGPLRDHVFEQVGKEMKREILMYTTTPDASLKYHGDIKKLADYRNDQLIKDAAEKLPIVDTIIKAAFPGHKRVKNSLNKRALIISTLINPWLTRSNFTYRINTLLISGGCSSEEVDCFHKLGLSSHYNTLRNMQTNAGVSHDKVLIEWKDSIVDAKMKARLLEEILPKQLDDTMMDVCTVDFSPEAAAKCVNYSPGVYQSCKELLPKSDHDLYDDTEILSAISLVKKEKLPKFR</sequence>
<dbReference type="EMBL" id="CACRXK020003981">
    <property type="protein sequence ID" value="CAB4001003.1"/>
    <property type="molecule type" value="Genomic_DNA"/>
</dbReference>
<dbReference type="AlphaFoldDB" id="A0A7D9IB50"/>
<dbReference type="Proteomes" id="UP001152795">
    <property type="component" value="Unassembled WGS sequence"/>
</dbReference>
<keyword evidence="3" id="KW-1185">Reference proteome</keyword>
<evidence type="ECO:0000313" key="2">
    <source>
        <dbReference type="EMBL" id="CAB4001003.1"/>
    </source>
</evidence>
<protein>
    <submittedName>
        <fullName evidence="2">Uncharacterized protein</fullName>
    </submittedName>
</protein>
<proteinExistence type="predicted"/>
<name>A0A7D9IB50_PARCT</name>
<organism evidence="2 3">
    <name type="scientific">Paramuricea clavata</name>
    <name type="common">Red gorgonian</name>
    <name type="synonym">Violescent sea-whip</name>
    <dbReference type="NCBI Taxonomy" id="317549"/>
    <lineage>
        <taxon>Eukaryota</taxon>
        <taxon>Metazoa</taxon>
        <taxon>Cnidaria</taxon>
        <taxon>Anthozoa</taxon>
        <taxon>Octocorallia</taxon>
        <taxon>Malacalcyonacea</taxon>
        <taxon>Plexauridae</taxon>
        <taxon>Paramuricea</taxon>
    </lineage>
</organism>
<reference evidence="2" key="1">
    <citation type="submission" date="2020-04" db="EMBL/GenBank/DDBJ databases">
        <authorList>
            <person name="Alioto T."/>
            <person name="Alioto T."/>
            <person name="Gomez Garrido J."/>
        </authorList>
    </citation>
    <scope>NUCLEOTIDE SEQUENCE</scope>
    <source>
        <strain evidence="2">A484AB</strain>
    </source>
</reference>
<feature type="compositionally biased region" description="Basic and acidic residues" evidence="1">
    <location>
        <begin position="1"/>
        <end position="23"/>
    </location>
</feature>
<dbReference type="OrthoDB" id="6010327at2759"/>
<accession>A0A7D9IB50</accession>
<gene>
    <name evidence="2" type="ORF">PACLA_8A005353</name>
</gene>